<evidence type="ECO:0000259" key="19">
    <source>
        <dbReference type="PROSITE" id="PS51285"/>
    </source>
</evidence>
<dbReference type="EC" id="2.7.11.1" evidence="3"/>
<dbReference type="Pfam" id="PF06645">
    <property type="entry name" value="SPC12"/>
    <property type="match status" value="1"/>
</dbReference>
<dbReference type="GO" id="GO:0006465">
    <property type="term" value="P:signal peptide processing"/>
    <property type="evidence" value="ECO:0007669"/>
    <property type="project" value="InterPro"/>
</dbReference>
<evidence type="ECO:0000313" key="20">
    <source>
        <dbReference type="EMBL" id="TPX67977.1"/>
    </source>
</evidence>
<keyword evidence="9" id="KW-0418">Kinase</keyword>
<evidence type="ECO:0000256" key="5">
    <source>
        <dbReference type="ARBA" id="ARBA00022553"/>
    </source>
</evidence>
<dbReference type="SMART" id="SM00220">
    <property type="entry name" value="S_TKc"/>
    <property type="match status" value="1"/>
</dbReference>
<accession>A0A507EX96</accession>
<dbReference type="FunFam" id="3.30.200.20:FF:000354">
    <property type="entry name" value="AGC/YANK protein kinase"/>
    <property type="match status" value="1"/>
</dbReference>
<reference evidence="20 21" key="1">
    <citation type="journal article" date="2019" name="Sci. Rep.">
        <title>Comparative genomics of chytrid fungi reveal insights into the obligate biotrophic and pathogenic lifestyle of Synchytrium endobioticum.</title>
        <authorList>
            <person name="van de Vossenberg B.T.L.H."/>
            <person name="Warris S."/>
            <person name="Nguyen H.D.T."/>
            <person name="van Gent-Pelzer M.P.E."/>
            <person name="Joly D.L."/>
            <person name="van de Geest H.C."/>
            <person name="Bonants P.J.M."/>
            <person name="Smith D.S."/>
            <person name="Levesque C.A."/>
            <person name="van der Lee T.A.J."/>
        </authorList>
    </citation>
    <scope>NUCLEOTIDE SEQUENCE [LARGE SCALE GENOMIC DNA]</scope>
    <source>
        <strain evidence="20 21">CBS 675.73</strain>
    </source>
</reference>
<dbReference type="InterPro" id="IPR008271">
    <property type="entry name" value="Ser/Thr_kinase_AS"/>
</dbReference>
<name>A0A507EX96_9FUNG</name>
<dbReference type="GO" id="GO:0005787">
    <property type="term" value="C:signal peptidase complex"/>
    <property type="evidence" value="ECO:0007669"/>
    <property type="project" value="InterPro"/>
</dbReference>
<dbReference type="AlphaFoldDB" id="A0A507EX96"/>
<dbReference type="PANTHER" id="PTHR24355">
    <property type="entry name" value="G PROTEIN-COUPLED RECEPTOR KINASE/RIBOSOMAL PROTEIN S6 KINASE"/>
    <property type="match status" value="1"/>
</dbReference>
<evidence type="ECO:0000256" key="13">
    <source>
        <dbReference type="ARBA" id="ARBA00023136"/>
    </source>
</evidence>
<evidence type="ECO:0000259" key="18">
    <source>
        <dbReference type="PROSITE" id="PS50011"/>
    </source>
</evidence>
<dbReference type="FunFam" id="1.10.510.10:FF:000024">
    <property type="entry name" value="Probable serine/threonine-protein kinase cot-1"/>
    <property type="match status" value="1"/>
</dbReference>
<evidence type="ECO:0000256" key="11">
    <source>
        <dbReference type="ARBA" id="ARBA00022840"/>
    </source>
</evidence>
<dbReference type="PROSITE" id="PS00108">
    <property type="entry name" value="PROTEIN_KINASE_ST"/>
    <property type="match status" value="1"/>
</dbReference>
<dbReference type="GO" id="GO:0001664">
    <property type="term" value="F:G protein-coupled receptor binding"/>
    <property type="evidence" value="ECO:0007669"/>
    <property type="project" value="TreeGrafter"/>
</dbReference>
<dbReference type="InterPro" id="IPR000719">
    <property type="entry name" value="Prot_kinase_dom"/>
</dbReference>
<keyword evidence="7 17" id="KW-0812">Transmembrane</keyword>
<keyword evidence="10" id="KW-0256">Endoplasmic reticulum</keyword>
<dbReference type="Gene3D" id="1.10.510.10">
    <property type="entry name" value="Transferase(Phosphotransferase) domain 1"/>
    <property type="match status" value="1"/>
</dbReference>
<dbReference type="Gene3D" id="3.30.200.20">
    <property type="entry name" value="Phosphorylase Kinase, domain 1"/>
    <property type="match status" value="1"/>
</dbReference>
<evidence type="ECO:0000256" key="15">
    <source>
        <dbReference type="ARBA" id="ARBA00048679"/>
    </source>
</evidence>
<dbReference type="GO" id="GO:0004703">
    <property type="term" value="F:G protein-coupled receptor kinase activity"/>
    <property type="evidence" value="ECO:0007669"/>
    <property type="project" value="TreeGrafter"/>
</dbReference>
<evidence type="ECO:0000256" key="16">
    <source>
        <dbReference type="PROSITE-ProRule" id="PRU10141"/>
    </source>
</evidence>
<dbReference type="PROSITE" id="PS51285">
    <property type="entry name" value="AGC_KINASE_CTER"/>
    <property type="match status" value="1"/>
</dbReference>
<keyword evidence="4" id="KW-0723">Serine/threonine-protein kinase</keyword>
<keyword evidence="12 17" id="KW-1133">Transmembrane helix</keyword>
<dbReference type="GO" id="GO:0005524">
    <property type="term" value="F:ATP binding"/>
    <property type="evidence" value="ECO:0007669"/>
    <property type="project" value="UniProtKB-UniRule"/>
</dbReference>
<feature type="transmembrane region" description="Helical" evidence="17">
    <location>
        <begin position="594"/>
        <end position="611"/>
    </location>
</feature>
<dbReference type="PROSITE" id="PS50011">
    <property type="entry name" value="PROTEIN_KINASE_DOM"/>
    <property type="match status" value="1"/>
</dbReference>
<dbReference type="GO" id="GO:0007186">
    <property type="term" value="P:G protein-coupled receptor signaling pathway"/>
    <property type="evidence" value="ECO:0007669"/>
    <property type="project" value="TreeGrafter"/>
</dbReference>
<comment type="subcellular location">
    <subcellularLocation>
        <location evidence="1">Endoplasmic reticulum membrane</location>
        <topology evidence="1">Multi-pass membrane protein</topology>
    </subcellularLocation>
</comment>
<comment type="similarity">
    <text evidence="2">Belongs to the SPCS1 family.</text>
</comment>
<feature type="domain" description="AGC-kinase C-terminal" evidence="19">
    <location>
        <begin position="297"/>
        <end position="382"/>
    </location>
</feature>
<dbReference type="SUPFAM" id="SSF56112">
    <property type="entry name" value="Protein kinase-like (PK-like)"/>
    <property type="match status" value="1"/>
</dbReference>
<dbReference type="InterPro" id="IPR017441">
    <property type="entry name" value="Protein_kinase_ATP_BS"/>
</dbReference>
<dbReference type="GO" id="GO:0009966">
    <property type="term" value="P:regulation of signal transduction"/>
    <property type="evidence" value="ECO:0007669"/>
    <property type="project" value="TreeGrafter"/>
</dbReference>
<gene>
    <name evidence="20" type="ORF">CcCBS67573_g07341</name>
</gene>
<comment type="catalytic activity">
    <reaction evidence="14">
        <text>L-threonyl-[protein] + ATP = O-phospho-L-threonyl-[protein] + ADP + H(+)</text>
        <dbReference type="Rhea" id="RHEA:46608"/>
        <dbReference type="Rhea" id="RHEA-COMP:11060"/>
        <dbReference type="Rhea" id="RHEA-COMP:11605"/>
        <dbReference type="ChEBI" id="CHEBI:15378"/>
        <dbReference type="ChEBI" id="CHEBI:30013"/>
        <dbReference type="ChEBI" id="CHEBI:30616"/>
        <dbReference type="ChEBI" id="CHEBI:61977"/>
        <dbReference type="ChEBI" id="CHEBI:456216"/>
        <dbReference type="EC" id="2.7.11.1"/>
    </reaction>
</comment>
<feature type="domain" description="Protein kinase" evidence="18">
    <location>
        <begin position="35"/>
        <end position="296"/>
    </location>
</feature>
<evidence type="ECO:0000256" key="12">
    <source>
        <dbReference type="ARBA" id="ARBA00022989"/>
    </source>
</evidence>
<evidence type="ECO:0000256" key="17">
    <source>
        <dbReference type="SAM" id="Phobius"/>
    </source>
</evidence>
<evidence type="ECO:0000256" key="10">
    <source>
        <dbReference type="ARBA" id="ARBA00022824"/>
    </source>
</evidence>
<evidence type="ECO:0000256" key="1">
    <source>
        <dbReference type="ARBA" id="ARBA00004477"/>
    </source>
</evidence>
<dbReference type="STRING" id="246404.A0A507EX96"/>
<dbReference type="InterPro" id="IPR000961">
    <property type="entry name" value="AGC-kinase_C"/>
</dbReference>
<dbReference type="OrthoDB" id="354826at2759"/>
<evidence type="ECO:0000256" key="7">
    <source>
        <dbReference type="ARBA" id="ARBA00022692"/>
    </source>
</evidence>
<sequence>MLRLLLQTHINCEPTDHTQPVPPVYNNKSVELNHFELLRSIGKGAFGKVKVVKHKNTKNTYALKYINKEACIKMKAVDNIIQERKLLEEIHCPFVCNLRYAFQDDENMFMVIDLKLGGDLRFHLNKLGTLPEDVVKFFMAECSMGLMYLHSKHVVHRDLKPDNILLDEAGHACLTDFNIATYWKEEKPLRAVAGSMAYMAPEILDRSGYTYTIDWWSMGIITYELLLGKRPFRGSTNEELTAAITKGKLEFSATAEKKISSEGLDMIKGWLKKPAVDRLGARESGGDAQIYNHAWFKGYDWLEFERLAVQPPFVPDNKKANFDATHELEEMLLEDNPLQARPRKKDGKGGAISKLDAVQAEKMETKYTLFDHSKLPPFSERKRSVAWDNKMGEIQRSVSSIGRESHADLMENRSVVNLQIDLDQQSIRSAAASTVDLPGGYLAVDAPHIPVRASQIQIDAVPMSTRSSRNNMSTGVSPGVPVSSIPEVISRVQVSIVQKANAVSGVEVSPSATPAFSEASRSAGVDSEPSPAIILRAAPTEQSDEGIKDKQLDMGKKESLVDYSGQILVERIFQGLMIVFGIISFFAGYAYESLLLLVAINVAGFLLAMIVRNSTSCIPSSKMLNNVIQICVPPWPMFRSNSVKWLPKREKPVNLTAQKQKPWWMKLLF</sequence>
<evidence type="ECO:0000256" key="3">
    <source>
        <dbReference type="ARBA" id="ARBA00012513"/>
    </source>
</evidence>
<evidence type="ECO:0000256" key="8">
    <source>
        <dbReference type="ARBA" id="ARBA00022741"/>
    </source>
</evidence>
<keyword evidence="6" id="KW-0808">Transferase</keyword>
<dbReference type="Pfam" id="PF00069">
    <property type="entry name" value="Pkinase"/>
    <property type="match status" value="1"/>
</dbReference>
<keyword evidence="13 17" id="KW-0472">Membrane</keyword>
<comment type="caution">
    <text evidence="20">The sequence shown here is derived from an EMBL/GenBank/DDBJ whole genome shotgun (WGS) entry which is preliminary data.</text>
</comment>
<keyword evidence="8 16" id="KW-0547">Nucleotide-binding</keyword>
<evidence type="ECO:0000256" key="2">
    <source>
        <dbReference type="ARBA" id="ARBA00005245"/>
    </source>
</evidence>
<organism evidence="20 21">
    <name type="scientific">Chytriomyces confervae</name>
    <dbReference type="NCBI Taxonomy" id="246404"/>
    <lineage>
        <taxon>Eukaryota</taxon>
        <taxon>Fungi</taxon>
        <taxon>Fungi incertae sedis</taxon>
        <taxon>Chytridiomycota</taxon>
        <taxon>Chytridiomycota incertae sedis</taxon>
        <taxon>Chytridiomycetes</taxon>
        <taxon>Chytridiales</taxon>
        <taxon>Chytriomycetaceae</taxon>
        <taxon>Chytriomyces</taxon>
    </lineage>
</organism>
<protein>
    <recommendedName>
        <fullName evidence="3">non-specific serine/threonine protein kinase</fullName>
        <ecNumber evidence="3">2.7.11.1</ecNumber>
    </recommendedName>
</protein>
<evidence type="ECO:0000256" key="14">
    <source>
        <dbReference type="ARBA" id="ARBA00047899"/>
    </source>
</evidence>
<dbReference type="EMBL" id="QEAP01000373">
    <property type="protein sequence ID" value="TPX67977.1"/>
    <property type="molecule type" value="Genomic_DNA"/>
</dbReference>
<dbReference type="InterPro" id="IPR011009">
    <property type="entry name" value="Kinase-like_dom_sf"/>
</dbReference>
<dbReference type="GO" id="GO:0007010">
    <property type="term" value="P:cytoskeleton organization"/>
    <property type="evidence" value="ECO:0007669"/>
    <property type="project" value="UniProtKB-ARBA"/>
</dbReference>
<evidence type="ECO:0000256" key="9">
    <source>
        <dbReference type="ARBA" id="ARBA00022777"/>
    </source>
</evidence>
<proteinExistence type="inferred from homology"/>
<dbReference type="Proteomes" id="UP000320333">
    <property type="component" value="Unassembled WGS sequence"/>
</dbReference>
<feature type="binding site" evidence="16">
    <location>
        <position position="64"/>
    </location>
    <ligand>
        <name>ATP</name>
        <dbReference type="ChEBI" id="CHEBI:30616"/>
    </ligand>
</feature>
<comment type="catalytic activity">
    <reaction evidence="15">
        <text>L-seryl-[protein] + ATP = O-phospho-L-seryl-[protein] + ADP + H(+)</text>
        <dbReference type="Rhea" id="RHEA:17989"/>
        <dbReference type="Rhea" id="RHEA-COMP:9863"/>
        <dbReference type="Rhea" id="RHEA-COMP:11604"/>
        <dbReference type="ChEBI" id="CHEBI:15378"/>
        <dbReference type="ChEBI" id="CHEBI:29999"/>
        <dbReference type="ChEBI" id="CHEBI:30616"/>
        <dbReference type="ChEBI" id="CHEBI:83421"/>
        <dbReference type="ChEBI" id="CHEBI:456216"/>
        <dbReference type="EC" id="2.7.11.1"/>
    </reaction>
</comment>
<keyword evidence="11 16" id="KW-0067">ATP-binding</keyword>
<keyword evidence="21" id="KW-1185">Reference proteome</keyword>
<evidence type="ECO:0000256" key="6">
    <source>
        <dbReference type="ARBA" id="ARBA00022679"/>
    </source>
</evidence>
<dbReference type="InterPro" id="IPR009542">
    <property type="entry name" value="Spc1/SPCS1"/>
</dbReference>
<dbReference type="PROSITE" id="PS00107">
    <property type="entry name" value="PROTEIN_KINASE_ATP"/>
    <property type="match status" value="1"/>
</dbReference>
<keyword evidence="5" id="KW-0597">Phosphoprotein</keyword>
<dbReference type="PANTHER" id="PTHR24355:SF30">
    <property type="entry name" value="SERINE_THREONINE-PROTEIN KINASE 32B ISOFORM X1"/>
    <property type="match status" value="1"/>
</dbReference>
<evidence type="ECO:0000313" key="21">
    <source>
        <dbReference type="Proteomes" id="UP000320333"/>
    </source>
</evidence>
<evidence type="ECO:0000256" key="4">
    <source>
        <dbReference type="ARBA" id="ARBA00022527"/>
    </source>
</evidence>